<evidence type="ECO:0000313" key="2">
    <source>
        <dbReference type="Proteomes" id="UP001154282"/>
    </source>
</evidence>
<sequence>MIMNHTRRHIMNLLLLRRRRRQPFCKSSNRLRENLGTLENVLGGSSIGGINRIVL</sequence>
<accession>A0AAV0KH16</accession>
<dbReference type="EMBL" id="CAMGYJ010000005">
    <property type="protein sequence ID" value="CAI0420206.1"/>
    <property type="molecule type" value="Genomic_DNA"/>
</dbReference>
<feature type="non-terminal residue" evidence="1">
    <location>
        <position position="55"/>
    </location>
</feature>
<organism evidence="1 2">
    <name type="scientific">Linum tenue</name>
    <dbReference type="NCBI Taxonomy" id="586396"/>
    <lineage>
        <taxon>Eukaryota</taxon>
        <taxon>Viridiplantae</taxon>
        <taxon>Streptophyta</taxon>
        <taxon>Embryophyta</taxon>
        <taxon>Tracheophyta</taxon>
        <taxon>Spermatophyta</taxon>
        <taxon>Magnoliopsida</taxon>
        <taxon>eudicotyledons</taxon>
        <taxon>Gunneridae</taxon>
        <taxon>Pentapetalae</taxon>
        <taxon>rosids</taxon>
        <taxon>fabids</taxon>
        <taxon>Malpighiales</taxon>
        <taxon>Linaceae</taxon>
        <taxon>Linum</taxon>
    </lineage>
</organism>
<comment type="caution">
    <text evidence="1">The sequence shown here is derived from an EMBL/GenBank/DDBJ whole genome shotgun (WGS) entry which is preliminary data.</text>
</comment>
<dbReference type="Proteomes" id="UP001154282">
    <property type="component" value="Unassembled WGS sequence"/>
</dbReference>
<protein>
    <submittedName>
        <fullName evidence="1">Uncharacterized protein</fullName>
    </submittedName>
</protein>
<dbReference type="AlphaFoldDB" id="A0AAV0KH16"/>
<reference evidence="1" key="1">
    <citation type="submission" date="2022-08" db="EMBL/GenBank/DDBJ databases">
        <authorList>
            <person name="Gutierrez-Valencia J."/>
        </authorList>
    </citation>
    <scope>NUCLEOTIDE SEQUENCE</scope>
</reference>
<name>A0AAV0KH16_9ROSI</name>
<gene>
    <name evidence="1" type="ORF">LITE_LOCUS18306</name>
</gene>
<keyword evidence="2" id="KW-1185">Reference proteome</keyword>
<evidence type="ECO:0000313" key="1">
    <source>
        <dbReference type="EMBL" id="CAI0420206.1"/>
    </source>
</evidence>
<proteinExistence type="predicted"/>